<accession>A0A495Y2Q8</accession>
<keyword evidence="9" id="KW-1185">Reference proteome</keyword>
<evidence type="ECO:0000256" key="3">
    <source>
        <dbReference type="ARBA" id="ARBA00023082"/>
    </source>
</evidence>
<feature type="domain" description="RNA polymerase sigma-70 region 2" evidence="6">
    <location>
        <begin position="47"/>
        <end position="114"/>
    </location>
</feature>
<dbReference type="InterPro" id="IPR013324">
    <property type="entry name" value="RNA_pol_sigma_r3/r4-like"/>
</dbReference>
<keyword evidence="4" id="KW-0238">DNA-binding</keyword>
<dbReference type="InterPro" id="IPR013325">
    <property type="entry name" value="RNA_pol_sigma_r2"/>
</dbReference>
<evidence type="ECO:0000256" key="1">
    <source>
        <dbReference type="ARBA" id="ARBA00010641"/>
    </source>
</evidence>
<evidence type="ECO:0000313" key="9">
    <source>
        <dbReference type="Proteomes" id="UP000278440"/>
    </source>
</evidence>
<dbReference type="GO" id="GO:0003677">
    <property type="term" value="F:DNA binding"/>
    <property type="evidence" value="ECO:0007669"/>
    <property type="project" value="UniProtKB-KW"/>
</dbReference>
<organism evidence="8 9">
    <name type="scientific">Terracoccus luteus</name>
    <dbReference type="NCBI Taxonomy" id="53356"/>
    <lineage>
        <taxon>Bacteria</taxon>
        <taxon>Bacillati</taxon>
        <taxon>Actinomycetota</taxon>
        <taxon>Actinomycetes</taxon>
        <taxon>Micrococcales</taxon>
        <taxon>Intrasporangiaceae</taxon>
        <taxon>Terracoccus</taxon>
    </lineage>
</organism>
<dbReference type="Pfam" id="PF08281">
    <property type="entry name" value="Sigma70_r4_2"/>
    <property type="match status" value="1"/>
</dbReference>
<dbReference type="InterPro" id="IPR036388">
    <property type="entry name" value="WH-like_DNA-bd_sf"/>
</dbReference>
<proteinExistence type="inferred from homology"/>
<dbReference type="InterPro" id="IPR014284">
    <property type="entry name" value="RNA_pol_sigma-70_dom"/>
</dbReference>
<evidence type="ECO:0000256" key="2">
    <source>
        <dbReference type="ARBA" id="ARBA00023015"/>
    </source>
</evidence>
<dbReference type="InterPro" id="IPR013249">
    <property type="entry name" value="RNA_pol_sigma70_r4_t2"/>
</dbReference>
<dbReference type="Gene3D" id="1.10.10.10">
    <property type="entry name" value="Winged helix-like DNA-binding domain superfamily/Winged helix DNA-binding domain"/>
    <property type="match status" value="1"/>
</dbReference>
<keyword evidence="2" id="KW-0805">Transcription regulation</keyword>
<dbReference type="CDD" id="cd06171">
    <property type="entry name" value="Sigma70_r4"/>
    <property type="match status" value="1"/>
</dbReference>
<dbReference type="InterPro" id="IPR007627">
    <property type="entry name" value="RNA_pol_sigma70_r2"/>
</dbReference>
<dbReference type="NCBIfam" id="TIGR02937">
    <property type="entry name" value="sigma70-ECF"/>
    <property type="match status" value="1"/>
</dbReference>
<dbReference type="InterPro" id="IPR039425">
    <property type="entry name" value="RNA_pol_sigma-70-like"/>
</dbReference>
<evidence type="ECO:0000259" key="6">
    <source>
        <dbReference type="Pfam" id="PF04542"/>
    </source>
</evidence>
<evidence type="ECO:0000256" key="5">
    <source>
        <dbReference type="ARBA" id="ARBA00023163"/>
    </source>
</evidence>
<dbReference type="GO" id="GO:0016987">
    <property type="term" value="F:sigma factor activity"/>
    <property type="evidence" value="ECO:0007669"/>
    <property type="project" value="UniProtKB-KW"/>
</dbReference>
<dbReference type="Pfam" id="PF04542">
    <property type="entry name" value="Sigma70_r2"/>
    <property type="match status" value="1"/>
</dbReference>
<name>A0A495Y2Q8_9MICO</name>
<comment type="similarity">
    <text evidence="1">Belongs to the sigma-70 factor family. ECF subfamily.</text>
</comment>
<evidence type="ECO:0000256" key="4">
    <source>
        <dbReference type="ARBA" id="ARBA00023125"/>
    </source>
</evidence>
<keyword evidence="5" id="KW-0804">Transcription</keyword>
<evidence type="ECO:0000313" key="8">
    <source>
        <dbReference type="EMBL" id="RKT78358.1"/>
    </source>
</evidence>
<dbReference type="SUPFAM" id="SSF88659">
    <property type="entry name" value="Sigma3 and sigma4 domains of RNA polymerase sigma factors"/>
    <property type="match status" value="1"/>
</dbReference>
<dbReference type="EMBL" id="RBXT01000001">
    <property type="protein sequence ID" value="RKT78358.1"/>
    <property type="molecule type" value="Genomic_DNA"/>
</dbReference>
<sequence length="211" mass="22350">MSRGWSARFAVTRGATAAMVEVDAPTTLSDLARSAAHDGAARDALLGRVRDLVVRYARVRLGRFGAEDTAQDVAQEVCMAVLTALPTYEHRGAPFEAFVYTVAARKVADVQRTAMRGPTPVADVPDAVDDAPTPEAAAIVSDEAGLALALMGRLPEQQREILTLRVALGMSTEETAASLGMTPGAVRVAQHRALARLRTMLSERAGTGEQP</sequence>
<comment type="caution">
    <text evidence="8">The sequence shown here is derived from an EMBL/GenBank/DDBJ whole genome shotgun (WGS) entry which is preliminary data.</text>
</comment>
<gene>
    <name evidence="8" type="ORF">DFJ68_1802</name>
</gene>
<feature type="domain" description="RNA polymerase sigma factor 70 region 4 type 2" evidence="7">
    <location>
        <begin position="148"/>
        <end position="197"/>
    </location>
</feature>
<dbReference type="PANTHER" id="PTHR43133">
    <property type="entry name" value="RNA POLYMERASE ECF-TYPE SIGMA FACTO"/>
    <property type="match status" value="1"/>
</dbReference>
<dbReference type="Proteomes" id="UP000278440">
    <property type="component" value="Unassembled WGS sequence"/>
</dbReference>
<evidence type="ECO:0000259" key="7">
    <source>
        <dbReference type="Pfam" id="PF08281"/>
    </source>
</evidence>
<dbReference type="Gene3D" id="1.10.1740.10">
    <property type="match status" value="1"/>
</dbReference>
<dbReference type="AlphaFoldDB" id="A0A495Y2Q8"/>
<dbReference type="SUPFAM" id="SSF88946">
    <property type="entry name" value="Sigma2 domain of RNA polymerase sigma factors"/>
    <property type="match status" value="1"/>
</dbReference>
<reference evidence="8 9" key="1">
    <citation type="submission" date="2018-10" db="EMBL/GenBank/DDBJ databases">
        <title>Sequencing the genomes of 1000 actinobacteria strains.</title>
        <authorList>
            <person name="Klenk H.-P."/>
        </authorList>
    </citation>
    <scope>NUCLEOTIDE SEQUENCE [LARGE SCALE GENOMIC DNA]</scope>
    <source>
        <strain evidence="8 9">DSM 44267</strain>
    </source>
</reference>
<dbReference type="GO" id="GO:0006352">
    <property type="term" value="P:DNA-templated transcription initiation"/>
    <property type="evidence" value="ECO:0007669"/>
    <property type="project" value="InterPro"/>
</dbReference>
<protein>
    <submittedName>
        <fullName evidence="8">RNA polymerase sigma-70 factor (ECF subfamily)</fullName>
    </submittedName>
</protein>
<keyword evidence="3" id="KW-0731">Sigma factor</keyword>
<dbReference type="PANTHER" id="PTHR43133:SF58">
    <property type="entry name" value="ECF RNA POLYMERASE SIGMA FACTOR SIGD"/>
    <property type="match status" value="1"/>
</dbReference>